<evidence type="ECO:0000313" key="3">
    <source>
        <dbReference type="Proteomes" id="UP000242849"/>
    </source>
</evidence>
<dbReference type="InterPro" id="IPR003751">
    <property type="entry name" value="CsrA"/>
</dbReference>
<keyword evidence="1" id="KW-0010">Activator</keyword>
<keyword evidence="3" id="KW-1185">Reference proteome</keyword>
<dbReference type="Proteomes" id="UP000242849">
    <property type="component" value="Unassembled WGS sequence"/>
</dbReference>
<name>A0A1H4Q309_PSEAG</name>
<evidence type="ECO:0000313" key="2">
    <source>
        <dbReference type="EMBL" id="SEC14023.1"/>
    </source>
</evidence>
<dbReference type="GO" id="GO:0003723">
    <property type="term" value="F:RNA binding"/>
    <property type="evidence" value="ECO:0007669"/>
    <property type="project" value="InterPro"/>
</dbReference>
<gene>
    <name evidence="2" type="ORF">SAMN05421553_0390</name>
</gene>
<dbReference type="RefSeq" id="WP_139272628.1">
    <property type="nucleotide sequence ID" value="NZ_CP156749.1"/>
</dbReference>
<organism evidence="2 3">
    <name type="scientific">Pseudomonas anguilliseptica</name>
    <dbReference type="NCBI Taxonomy" id="53406"/>
    <lineage>
        <taxon>Bacteria</taxon>
        <taxon>Pseudomonadati</taxon>
        <taxon>Pseudomonadota</taxon>
        <taxon>Gammaproteobacteria</taxon>
        <taxon>Pseudomonadales</taxon>
        <taxon>Pseudomonadaceae</taxon>
        <taxon>Pseudomonas</taxon>
    </lineage>
</organism>
<dbReference type="Gene3D" id="2.60.40.4380">
    <property type="entry name" value="Translational regulator CsrA"/>
    <property type="match status" value="1"/>
</dbReference>
<dbReference type="GO" id="GO:0006109">
    <property type="term" value="P:regulation of carbohydrate metabolic process"/>
    <property type="evidence" value="ECO:0007669"/>
    <property type="project" value="InterPro"/>
</dbReference>
<dbReference type="SUPFAM" id="SSF117130">
    <property type="entry name" value="CsrA-like"/>
    <property type="match status" value="1"/>
</dbReference>
<evidence type="ECO:0000256" key="1">
    <source>
        <dbReference type="ARBA" id="ARBA00023159"/>
    </source>
</evidence>
<dbReference type="OrthoDB" id="289081at2"/>
<dbReference type="GO" id="GO:0006402">
    <property type="term" value="P:mRNA catabolic process"/>
    <property type="evidence" value="ECO:0007669"/>
    <property type="project" value="InterPro"/>
</dbReference>
<dbReference type="EMBL" id="FNSC01000001">
    <property type="protein sequence ID" value="SEC14023.1"/>
    <property type="molecule type" value="Genomic_DNA"/>
</dbReference>
<accession>A0A1H4Q309</accession>
<reference evidence="3" key="1">
    <citation type="submission" date="2016-10" db="EMBL/GenBank/DDBJ databases">
        <authorList>
            <person name="Varghese N."/>
            <person name="Submissions S."/>
        </authorList>
    </citation>
    <scope>NUCLEOTIDE SEQUENCE [LARGE SCALE GENOMIC DNA]</scope>
    <source>
        <strain evidence="3">DSM 12111</strain>
    </source>
</reference>
<proteinExistence type="predicted"/>
<dbReference type="Pfam" id="PF02599">
    <property type="entry name" value="CsrA"/>
    <property type="match status" value="1"/>
</dbReference>
<sequence length="68" mass="7728">MGRLMLTRKADQGLRLTIRPEHLDNISDLIRKGITVTISEVTREGKVRIAIEAPDSVLILRDELEFLT</sequence>
<dbReference type="InterPro" id="IPR036107">
    <property type="entry name" value="CsrA_sf"/>
</dbReference>
<dbReference type="AlphaFoldDB" id="A0A1H4Q309"/>
<dbReference type="STRING" id="53406.SAMN05421553_0390"/>
<protein>
    <submittedName>
        <fullName evidence="2">Carbon storage regulator, CsrA</fullName>
    </submittedName>
</protein>